<accession>A0A1B1T9J1</accession>
<feature type="transmembrane region" description="Helical" evidence="1">
    <location>
        <begin position="118"/>
        <end position="137"/>
    </location>
</feature>
<reference evidence="2" key="2">
    <citation type="journal article" date="2015" name="ISME J.">
        <title>A new class of marine Euryarchaeota group II from the Mediterranean deep chlorophyll maximum.</title>
        <authorList>
            <person name="Martin-Cuadrado A.B."/>
            <person name="Garcia-Heredia I."/>
            <person name="Molto A.G."/>
            <person name="Lopez-Ubeda R."/>
            <person name="Kimes N."/>
            <person name="Lopez-Garcia P."/>
            <person name="Moreira D."/>
            <person name="Rodriguez-Valera F."/>
        </authorList>
    </citation>
    <scope>NUCLEOTIDE SEQUENCE</scope>
</reference>
<reference evidence="2" key="1">
    <citation type="submission" date="2014-11" db="EMBL/GenBank/DDBJ databases">
        <authorList>
            <person name="Zhu J."/>
            <person name="Qi W."/>
            <person name="Song R."/>
        </authorList>
    </citation>
    <scope>NUCLEOTIDE SEQUENCE</scope>
</reference>
<organism evidence="2">
    <name type="scientific">uncultured Poseidoniia archaeon</name>
    <dbReference type="NCBI Taxonomy" id="1697135"/>
    <lineage>
        <taxon>Archaea</taxon>
        <taxon>Methanobacteriati</taxon>
        <taxon>Thermoplasmatota</taxon>
        <taxon>Candidatus Poseidoniia</taxon>
        <taxon>environmental samples</taxon>
    </lineage>
</organism>
<evidence type="ECO:0000256" key="1">
    <source>
        <dbReference type="SAM" id="Phobius"/>
    </source>
</evidence>
<evidence type="ECO:0000313" key="2">
    <source>
        <dbReference type="EMBL" id="ANV78952.1"/>
    </source>
</evidence>
<keyword evidence="1" id="KW-0812">Transmembrane</keyword>
<dbReference type="EMBL" id="KP211807">
    <property type="protein sequence ID" value="ANV78952.1"/>
    <property type="molecule type" value="Genomic_DNA"/>
</dbReference>
<proteinExistence type="predicted"/>
<feature type="transmembrane region" description="Helical" evidence="1">
    <location>
        <begin position="19"/>
        <end position="36"/>
    </location>
</feature>
<protein>
    <submittedName>
        <fullName evidence="2">Uncharacterized protein</fullName>
    </submittedName>
</protein>
<feature type="transmembrane region" description="Helical" evidence="1">
    <location>
        <begin position="48"/>
        <end position="69"/>
    </location>
</feature>
<name>A0A1B1T9J1_9ARCH</name>
<keyword evidence="1" id="KW-1133">Transmembrane helix</keyword>
<feature type="transmembrane region" description="Helical" evidence="1">
    <location>
        <begin position="90"/>
        <end position="106"/>
    </location>
</feature>
<keyword evidence="1" id="KW-0472">Membrane</keyword>
<sequence>MDINVAVTMQDTNDPDWRTFAIIGLILIFNTIYPQISFSGPWDSESFTIGVLGLIGLSLIYISWYRFTFNRKGLIPWMDNLINPSKSSKIELLIGFIFILGAWFIGNIMQDIFPDPTGLILALIGALLILHSTYVLLSIGPLKDE</sequence>
<dbReference type="AlphaFoldDB" id="A0A1B1T9J1"/>